<feature type="transmembrane region" description="Helical" evidence="6">
    <location>
        <begin position="101"/>
        <end position="122"/>
    </location>
</feature>
<keyword evidence="2" id="KW-1003">Cell membrane</keyword>
<feature type="transmembrane region" description="Helical" evidence="6">
    <location>
        <begin position="50"/>
        <end position="80"/>
    </location>
</feature>
<evidence type="ECO:0000256" key="1">
    <source>
        <dbReference type="ARBA" id="ARBA00004651"/>
    </source>
</evidence>
<feature type="transmembrane region" description="Helical" evidence="6">
    <location>
        <begin position="273"/>
        <end position="291"/>
    </location>
</feature>
<gene>
    <name evidence="7" type="primary">lptG</name>
    <name evidence="7" type="ORF">JZM60_05950</name>
</gene>
<proteinExistence type="predicted"/>
<dbReference type="EMBL" id="CP071382">
    <property type="protein sequence ID" value="QSV46811.1"/>
    <property type="molecule type" value="Genomic_DNA"/>
</dbReference>
<keyword evidence="4 6" id="KW-1133">Transmembrane helix</keyword>
<evidence type="ECO:0000256" key="6">
    <source>
        <dbReference type="SAM" id="Phobius"/>
    </source>
</evidence>
<feature type="transmembrane region" description="Helical" evidence="6">
    <location>
        <begin position="332"/>
        <end position="350"/>
    </location>
</feature>
<dbReference type="InterPro" id="IPR030923">
    <property type="entry name" value="LptG"/>
</dbReference>
<keyword evidence="8" id="KW-1185">Reference proteome</keyword>
<protein>
    <submittedName>
        <fullName evidence="7">LPS export ABC transporter permease LptG</fullName>
    </submittedName>
</protein>
<keyword evidence="3 6" id="KW-0812">Transmembrane</keyword>
<dbReference type="NCBIfam" id="TIGR04408">
    <property type="entry name" value="LptG_lptG"/>
    <property type="match status" value="1"/>
</dbReference>
<comment type="subcellular location">
    <subcellularLocation>
        <location evidence="1">Cell membrane</location>
        <topology evidence="1">Multi-pass membrane protein</topology>
    </subcellularLocation>
</comment>
<sequence>MKILDRYLAASFLRTWFSVNLVLAGLLSFLELASQLDDVGKGNYSSSDALLYVALTLPGRMIELAPPSALLGSIITLGLLSKNLELLAMRASGISIQRVGWAFAKPALLTLLALLLGAQFIIPSLEQTAWTRRETALSESGTILPRGDFWTRSGRRFINLHTGRESGIQAADIYEFDEGRRLEGYIHARETKIGPEGGWALHGVWQKVITDQGGAVREIPHLVLPGLLTSKQAAELALPPQTLSLTELASVIGNQQERGENPGRYRLALWQKLSLPVMTGAMIMISLPFVCRSTRSSGLGWLIMVGAITGVAFFFLNQILGYTGLILQISPAWTTLIPALAVLAGGVFLTRRIS</sequence>
<evidence type="ECO:0000256" key="4">
    <source>
        <dbReference type="ARBA" id="ARBA00022989"/>
    </source>
</evidence>
<dbReference type="PANTHER" id="PTHR33529">
    <property type="entry name" value="SLR0882 PROTEIN-RELATED"/>
    <property type="match status" value="1"/>
</dbReference>
<accession>A0ABX7Q5U0</accession>
<reference evidence="7 8" key="1">
    <citation type="submission" date="2021-03" db="EMBL/GenBank/DDBJ databases">
        <title>Geobacter metallireducens gen. nov. sp. nov., a microorganism capable of coupling the complete oxidation of organic compounds to the reduction of iron and other metals.</title>
        <authorList>
            <person name="Li Y."/>
        </authorList>
    </citation>
    <scope>NUCLEOTIDE SEQUENCE [LARGE SCALE GENOMIC DNA]</scope>
    <source>
        <strain evidence="7 8">Jerry-YX</strain>
    </source>
</reference>
<dbReference type="Pfam" id="PF03739">
    <property type="entry name" value="LptF_LptG"/>
    <property type="match status" value="1"/>
</dbReference>
<feature type="transmembrane region" description="Helical" evidence="6">
    <location>
        <begin position="12"/>
        <end position="30"/>
    </location>
</feature>
<dbReference type="PANTHER" id="PTHR33529:SF2">
    <property type="entry name" value="LIPOPOLYSACCHARIDE EXPORT SYSTEM PERMEASE PROTEIN LPTG"/>
    <property type="match status" value="1"/>
</dbReference>
<dbReference type="RefSeq" id="WP_207164589.1">
    <property type="nucleotide sequence ID" value="NZ_CP071382.1"/>
</dbReference>
<evidence type="ECO:0000256" key="5">
    <source>
        <dbReference type="ARBA" id="ARBA00023136"/>
    </source>
</evidence>
<evidence type="ECO:0000313" key="7">
    <source>
        <dbReference type="EMBL" id="QSV46811.1"/>
    </source>
</evidence>
<dbReference type="InterPro" id="IPR005495">
    <property type="entry name" value="LptG/LptF_permease"/>
</dbReference>
<feature type="transmembrane region" description="Helical" evidence="6">
    <location>
        <begin position="298"/>
        <end position="320"/>
    </location>
</feature>
<dbReference type="Proteomes" id="UP000663651">
    <property type="component" value="Chromosome"/>
</dbReference>
<organism evidence="7 8">
    <name type="scientific">Geobacter benzoatilyticus</name>
    <dbReference type="NCBI Taxonomy" id="2815309"/>
    <lineage>
        <taxon>Bacteria</taxon>
        <taxon>Pseudomonadati</taxon>
        <taxon>Thermodesulfobacteriota</taxon>
        <taxon>Desulfuromonadia</taxon>
        <taxon>Geobacterales</taxon>
        <taxon>Geobacteraceae</taxon>
        <taxon>Geobacter</taxon>
    </lineage>
</organism>
<keyword evidence="5 6" id="KW-0472">Membrane</keyword>
<name>A0ABX7Q5U0_9BACT</name>
<evidence type="ECO:0000256" key="3">
    <source>
        <dbReference type="ARBA" id="ARBA00022692"/>
    </source>
</evidence>
<evidence type="ECO:0000313" key="8">
    <source>
        <dbReference type="Proteomes" id="UP000663651"/>
    </source>
</evidence>
<evidence type="ECO:0000256" key="2">
    <source>
        <dbReference type="ARBA" id="ARBA00022475"/>
    </source>
</evidence>